<comment type="caution">
    <text evidence="6">The sequence shown here is derived from an EMBL/GenBank/DDBJ whole genome shotgun (WGS) entry which is preliminary data.</text>
</comment>
<comment type="similarity">
    <text evidence="2">Belongs to the ADRM1 family.</text>
</comment>
<dbReference type="InterPro" id="IPR032368">
    <property type="entry name" value="RPN13_DEUBAD"/>
</dbReference>
<dbReference type="PANTHER" id="PTHR12225:SF0">
    <property type="entry name" value="PROTEASOMAL UBIQUITIN RECEPTOR ADRM1"/>
    <property type="match status" value="1"/>
</dbReference>
<dbReference type="PANTHER" id="PTHR12225">
    <property type="entry name" value="ADHESION REGULATING MOLECULE 1 110 KDA CELL MEMBRANE GLYCOPROTEIN"/>
    <property type="match status" value="1"/>
</dbReference>
<keyword evidence="7" id="KW-1185">Reference proteome</keyword>
<evidence type="ECO:0000259" key="5">
    <source>
        <dbReference type="PROSITE" id="PS51916"/>
    </source>
</evidence>
<reference evidence="6 7" key="1">
    <citation type="submission" date="2021-06" db="EMBL/GenBank/DDBJ databases">
        <title>Chromosome-level genome assembly of the red-tail catfish (Hemibagrus wyckioides).</title>
        <authorList>
            <person name="Shao F."/>
        </authorList>
    </citation>
    <scope>NUCLEOTIDE SEQUENCE [LARGE SCALE GENOMIC DNA]</scope>
    <source>
        <strain evidence="6">EC202008001</strain>
        <tissue evidence="6">Blood</tissue>
    </source>
</reference>
<sequence length="236" mass="24560">MTQDEENNQNQGAGEESLDSPYFSDLDVLSTSASDSLFNDHDHTVAVAVQPSPRDVFTDHPATEGSSEGSVQSSGQLPQPVSSDTPCDLYKFSNLTPMTPASQSSSLAAGVGSPTQAIQLSDLQSILATMNMPAMSAEGQGGGGPTNHNCLGWLNLDISGARTGPEEAMSMFSSALASGQLGLLMNQFGLPSEAVEAAIKGDVEAFAKAMENSSGKMDESGDAKDKKDDDEDMSLD</sequence>
<evidence type="ECO:0000313" key="6">
    <source>
        <dbReference type="EMBL" id="KAG7323188.1"/>
    </source>
</evidence>
<evidence type="ECO:0000256" key="2">
    <source>
        <dbReference type="ARBA" id="ARBA00009216"/>
    </source>
</evidence>
<evidence type="ECO:0000256" key="4">
    <source>
        <dbReference type="SAM" id="MobiDB-lite"/>
    </source>
</evidence>
<dbReference type="GO" id="GO:0005737">
    <property type="term" value="C:cytoplasm"/>
    <property type="evidence" value="ECO:0007669"/>
    <property type="project" value="InterPro"/>
</dbReference>
<dbReference type="Pfam" id="PF16550">
    <property type="entry name" value="RPN13_C"/>
    <property type="match status" value="1"/>
</dbReference>
<feature type="region of interest" description="Disordered" evidence="4">
    <location>
        <begin position="210"/>
        <end position="236"/>
    </location>
</feature>
<gene>
    <name evidence="6" type="ORF">KOW79_012890</name>
</gene>
<feature type="region of interest" description="Disordered" evidence="4">
    <location>
        <begin position="44"/>
        <end position="94"/>
    </location>
</feature>
<dbReference type="Proteomes" id="UP000824219">
    <property type="component" value="Linkage Group LG15"/>
</dbReference>
<dbReference type="GO" id="GO:0008541">
    <property type="term" value="C:proteasome regulatory particle, lid subcomplex"/>
    <property type="evidence" value="ECO:0007669"/>
    <property type="project" value="TreeGrafter"/>
</dbReference>
<dbReference type="GO" id="GO:0061133">
    <property type="term" value="F:endopeptidase activator activity"/>
    <property type="evidence" value="ECO:0007669"/>
    <property type="project" value="TreeGrafter"/>
</dbReference>
<comment type="subcellular location">
    <subcellularLocation>
        <location evidence="1">Nucleus</location>
    </subcellularLocation>
</comment>
<protein>
    <recommendedName>
        <fullName evidence="5">DEUBAD domain-containing protein</fullName>
    </recommendedName>
</protein>
<accession>A0A9D3NL31</accession>
<dbReference type="EMBL" id="JAHKSW010000015">
    <property type="protein sequence ID" value="KAG7323188.1"/>
    <property type="molecule type" value="Genomic_DNA"/>
</dbReference>
<dbReference type="GO" id="GO:0070628">
    <property type="term" value="F:proteasome binding"/>
    <property type="evidence" value="ECO:0007669"/>
    <property type="project" value="TreeGrafter"/>
</dbReference>
<feature type="compositionally biased region" description="Low complexity" evidence="4">
    <location>
        <begin position="64"/>
        <end position="76"/>
    </location>
</feature>
<name>A0A9D3NL31_9TELE</name>
<dbReference type="InterPro" id="IPR038108">
    <property type="entry name" value="RPN13_DEUBAD_sf"/>
</dbReference>
<dbReference type="InterPro" id="IPR044867">
    <property type="entry name" value="DEUBAD_dom"/>
</dbReference>
<proteinExistence type="inferred from homology"/>
<dbReference type="PROSITE" id="PS51916">
    <property type="entry name" value="DEUBAD"/>
    <property type="match status" value="1"/>
</dbReference>
<keyword evidence="3" id="KW-0539">Nucleus</keyword>
<dbReference type="InterPro" id="IPR006773">
    <property type="entry name" value="Rpn13/ADRM1"/>
</dbReference>
<feature type="domain" description="DEUBAD" evidence="5">
    <location>
        <begin position="97"/>
        <end position="220"/>
    </location>
</feature>
<evidence type="ECO:0000313" key="7">
    <source>
        <dbReference type="Proteomes" id="UP000824219"/>
    </source>
</evidence>
<feature type="compositionally biased region" description="Basic and acidic residues" evidence="4">
    <location>
        <begin position="216"/>
        <end position="227"/>
    </location>
</feature>
<dbReference type="GO" id="GO:0005634">
    <property type="term" value="C:nucleus"/>
    <property type="evidence" value="ECO:0007669"/>
    <property type="project" value="UniProtKB-SubCell"/>
</dbReference>
<dbReference type="Gene3D" id="1.10.2020.20">
    <property type="match status" value="1"/>
</dbReference>
<feature type="region of interest" description="Disordered" evidence="4">
    <location>
        <begin position="1"/>
        <end position="26"/>
    </location>
</feature>
<dbReference type="OrthoDB" id="340431at2759"/>
<dbReference type="AlphaFoldDB" id="A0A9D3NL31"/>
<evidence type="ECO:0000256" key="3">
    <source>
        <dbReference type="ARBA" id="ARBA00023242"/>
    </source>
</evidence>
<organism evidence="6 7">
    <name type="scientific">Hemibagrus wyckioides</name>
    <dbReference type="NCBI Taxonomy" id="337641"/>
    <lineage>
        <taxon>Eukaryota</taxon>
        <taxon>Metazoa</taxon>
        <taxon>Chordata</taxon>
        <taxon>Craniata</taxon>
        <taxon>Vertebrata</taxon>
        <taxon>Euteleostomi</taxon>
        <taxon>Actinopterygii</taxon>
        <taxon>Neopterygii</taxon>
        <taxon>Teleostei</taxon>
        <taxon>Ostariophysi</taxon>
        <taxon>Siluriformes</taxon>
        <taxon>Bagridae</taxon>
        <taxon>Hemibagrus</taxon>
    </lineage>
</organism>
<evidence type="ECO:0000256" key="1">
    <source>
        <dbReference type="ARBA" id="ARBA00004123"/>
    </source>
</evidence>